<comment type="cofactor">
    <cofactor evidence="1">
        <name>Fe(3+)</name>
        <dbReference type="ChEBI" id="CHEBI:29034"/>
    </cofactor>
</comment>
<comment type="similarity">
    <text evidence="5">Belongs to the YmdB-like family.</text>
</comment>
<accession>A0A0J1FXF4</accession>
<comment type="caution">
    <text evidence="8">The sequence shown here is derived from an EMBL/GenBank/DDBJ whole genome shotgun (WGS) entry which is preliminary data.</text>
</comment>
<dbReference type="NCBIfam" id="TIGR00282">
    <property type="entry name" value="TIGR00282 family metallophosphoesterase"/>
    <property type="match status" value="1"/>
</dbReference>
<evidence type="ECO:0000313" key="9">
    <source>
        <dbReference type="Proteomes" id="UP000036356"/>
    </source>
</evidence>
<name>A0A0J1FXF4_9FIRM</name>
<keyword evidence="9" id="KW-1185">Reference proteome</keyword>
<feature type="binding site" evidence="7">
    <location>
        <position position="40"/>
    </location>
    <ligand>
        <name>Fe cation</name>
        <dbReference type="ChEBI" id="CHEBI:24875"/>
        <label>1</label>
    </ligand>
</feature>
<dbReference type="Pfam" id="PF13277">
    <property type="entry name" value="YmdB"/>
    <property type="match status" value="1"/>
</dbReference>
<keyword evidence="4" id="KW-0408">Iron</keyword>
<dbReference type="Proteomes" id="UP000036356">
    <property type="component" value="Unassembled WGS sequence"/>
</dbReference>
<dbReference type="PANTHER" id="PTHR36303:SF1">
    <property type="entry name" value="2',3'-CYCLIC-NUCLEOTIDE 2'-PHOSPHODIESTERASE"/>
    <property type="match status" value="1"/>
</dbReference>
<dbReference type="PATRIC" id="fig|476652.3.peg.402"/>
<reference evidence="8 9" key="1">
    <citation type="submission" date="2015-06" db="EMBL/GenBank/DDBJ databases">
        <title>Draft genome of the moderately acidophilic sulfate reducer Candidatus Desulfosporosinus acididurans strain M1.</title>
        <authorList>
            <person name="Poehlein A."/>
            <person name="Petzsch P."/>
            <person name="Johnson B.D."/>
            <person name="Schloemann M."/>
            <person name="Daniel R."/>
            <person name="Muehling M."/>
        </authorList>
    </citation>
    <scope>NUCLEOTIDE SEQUENCE [LARGE SCALE GENOMIC DNA]</scope>
    <source>
        <strain evidence="8 9">M1</strain>
    </source>
</reference>
<dbReference type="InterPro" id="IPR029052">
    <property type="entry name" value="Metallo-depent_PP-like"/>
</dbReference>
<dbReference type="FunFam" id="3.60.21.10:FF:000016">
    <property type="entry name" value="Putative metallophosphoesterase"/>
    <property type="match status" value="1"/>
</dbReference>
<evidence type="ECO:0000313" key="8">
    <source>
        <dbReference type="EMBL" id="KLU67992.1"/>
    </source>
</evidence>
<keyword evidence="3" id="KW-0378">Hydrolase</keyword>
<evidence type="ECO:0000256" key="2">
    <source>
        <dbReference type="ARBA" id="ARBA00022723"/>
    </source>
</evidence>
<organism evidence="8 9">
    <name type="scientific">Desulfosporosinus acididurans</name>
    <dbReference type="NCBI Taxonomy" id="476652"/>
    <lineage>
        <taxon>Bacteria</taxon>
        <taxon>Bacillati</taxon>
        <taxon>Bacillota</taxon>
        <taxon>Clostridia</taxon>
        <taxon>Eubacteriales</taxon>
        <taxon>Desulfitobacteriaceae</taxon>
        <taxon>Desulfosporosinus</taxon>
    </lineage>
</organism>
<gene>
    <name evidence="8" type="ORF">DEAC_c04010</name>
</gene>
<evidence type="ECO:0000256" key="5">
    <source>
        <dbReference type="ARBA" id="ARBA00061401"/>
    </source>
</evidence>
<proteinExistence type="inferred from homology"/>
<dbReference type="Gene3D" id="3.60.21.10">
    <property type="match status" value="1"/>
</dbReference>
<keyword evidence="2 7" id="KW-0479">Metal-binding</keyword>
<evidence type="ECO:0008006" key="10">
    <source>
        <dbReference type="Google" id="ProtNLM"/>
    </source>
</evidence>
<sequence length="261" mass="28848">MLRILFVGDIVGKPGREAIKRFLKPLQQEYTIDVTIANAENAAAGKGLTKEIAAELFDYGIQFFTMGNHVWDNRDIMNFIDQETRMIRPANYPVGAPGRGSGLIRVNGCKIGVLNLSGRVYMTPLDDPFSGAIRWINQLKQETPIVLVDFHAEATSEKVALGWFLDGKVSAVVGTHTHIQTTDFRVLPQGTAYITDVGMTGPRDSVLGIKKEIIINRFLTQLPAKFELATGPIQINAVVIDIDEKSGKAVKIEAIQRDFEH</sequence>
<dbReference type="PIRSF" id="PIRSF004789">
    <property type="entry name" value="DR1281"/>
    <property type="match status" value="1"/>
</dbReference>
<evidence type="ECO:0000256" key="3">
    <source>
        <dbReference type="ARBA" id="ARBA00022801"/>
    </source>
</evidence>
<dbReference type="CDD" id="cd07382">
    <property type="entry name" value="MPP_DR1281"/>
    <property type="match status" value="1"/>
</dbReference>
<dbReference type="GO" id="GO:0004113">
    <property type="term" value="F:2',3'-cyclic-nucleotide 3'-phosphodiesterase activity"/>
    <property type="evidence" value="ECO:0007669"/>
    <property type="project" value="TreeGrafter"/>
</dbReference>
<evidence type="ECO:0000256" key="4">
    <source>
        <dbReference type="ARBA" id="ARBA00023004"/>
    </source>
</evidence>
<feature type="binding site" evidence="7">
    <location>
        <position position="176"/>
    </location>
    <ligand>
        <name>Fe cation</name>
        <dbReference type="ChEBI" id="CHEBI:24875"/>
        <label>2</label>
    </ligand>
</feature>
<protein>
    <recommendedName>
        <fullName evidence="10">2',3'-cyclic-nucleotide 2'-phosphodiesterase</fullName>
    </recommendedName>
</protein>
<feature type="binding site" evidence="7">
    <location>
        <position position="41"/>
    </location>
    <ligand>
        <name>Fe cation</name>
        <dbReference type="ChEBI" id="CHEBI:24875"/>
        <label>1</label>
    </ligand>
</feature>
<evidence type="ECO:0000256" key="1">
    <source>
        <dbReference type="ARBA" id="ARBA00001965"/>
    </source>
</evidence>
<dbReference type="SUPFAM" id="SSF56300">
    <property type="entry name" value="Metallo-dependent phosphatases"/>
    <property type="match status" value="1"/>
</dbReference>
<feature type="binding site" evidence="7">
    <location>
        <position position="178"/>
    </location>
    <ligand>
        <name>Fe cation</name>
        <dbReference type="ChEBI" id="CHEBI:24875"/>
        <label>1</label>
    </ligand>
</feature>
<feature type="active site" description="Proton donor" evidence="6">
    <location>
        <position position="69"/>
    </location>
</feature>
<feature type="binding site" evidence="7">
    <location>
        <position position="151"/>
    </location>
    <ligand>
        <name>Fe cation</name>
        <dbReference type="ChEBI" id="CHEBI:24875"/>
        <label>2</label>
    </ligand>
</feature>
<dbReference type="PANTHER" id="PTHR36303">
    <property type="entry name" value="2',3'-CYCLIC-NUCLEOTIDE 2'-PHOSPHODIESTERASE"/>
    <property type="match status" value="1"/>
</dbReference>
<dbReference type="STRING" id="476652.DEAC_c04010"/>
<dbReference type="InterPro" id="IPR005235">
    <property type="entry name" value="YmdB-like"/>
</dbReference>
<feature type="binding site" evidence="7">
    <location>
        <position position="68"/>
    </location>
    <ligand>
        <name>Fe cation</name>
        <dbReference type="ChEBI" id="CHEBI:24875"/>
        <label>2</label>
    </ligand>
</feature>
<dbReference type="AlphaFoldDB" id="A0A0J1FXF4"/>
<dbReference type="EMBL" id="LDZY01000001">
    <property type="protein sequence ID" value="KLU67992.1"/>
    <property type="molecule type" value="Genomic_DNA"/>
</dbReference>
<dbReference type="GO" id="GO:0046872">
    <property type="term" value="F:metal ion binding"/>
    <property type="evidence" value="ECO:0007669"/>
    <property type="project" value="UniProtKB-KW"/>
</dbReference>
<evidence type="ECO:0000256" key="6">
    <source>
        <dbReference type="PIRSR" id="PIRSR004789-50"/>
    </source>
</evidence>
<evidence type="ECO:0000256" key="7">
    <source>
        <dbReference type="PIRSR" id="PIRSR004789-51"/>
    </source>
</evidence>
<feature type="binding site" evidence="7">
    <location>
        <position position="40"/>
    </location>
    <ligand>
        <name>Fe cation</name>
        <dbReference type="ChEBI" id="CHEBI:24875"/>
        <label>2</label>
    </ligand>
</feature>
<feature type="binding site" evidence="7">
    <location>
        <position position="9"/>
    </location>
    <ligand>
        <name>Fe cation</name>
        <dbReference type="ChEBI" id="CHEBI:24875"/>
        <label>1</label>
    </ligand>
</feature>